<name>A0A1I4DKM5_9PROT</name>
<dbReference type="Proteomes" id="UP000199533">
    <property type="component" value="Unassembled WGS sequence"/>
</dbReference>
<dbReference type="EMBL" id="FOSP01000021">
    <property type="protein sequence ID" value="SFK92957.1"/>
    <property type="molecule type" value="Genomic_DNA"/>
</dbReference>
<dbReference type="AlphaFoldDB" id="A0A1I4DKM5"/>
<accession>A0A1I4DKM5</accession>
<gene>
    <name evidence="1" type="ORF">SAMN05216302_102153</name>
</gene>
<organism evidence="1 2">
    <name type="scientific">Nitrosomonas aestuarii</name>
    <dbReference type="NCBI Taxonomy" id="52441"/>
    <lineage>
        <taxon>Bacteria</taxon>
        <taxon>Pseudomonadati</taxon>
        <taxon>Pseudomonadota</taxon>
        <taxon>Betaproteobacteria</taxon>
        <taxon>Nitrosomonadales</taxon>
        <taxon>Nitrosomonadaceae</taxon>
        <taxon>Nitrosomonas</taxon>
    </lineage>
</organism>
<dbReference type="RefSeq" id="WP_139218565.1">
    <property type="nucleotide sequence ID" value="NZ_FOSP01000021.1"/>
</dbReference>
<sequence>MQNTNTKAKKPSYDMINKQGDCYPIDHELQEIIHEGFRRLIEMQDDKDFVSGANDLIRNNLGGDIEIQGDLGAIYATNMIGLQVNNLSRLRVVLEDDFAKLIEKDNPTAEIIKVACDADDPRAPRVRECVTIRKTVKIEWRPNNVRNIRH</sequence>
<dbReference type="STRING" id="52441.SAMN05216302_102153"/>
<reference evidence="2" key="1">
    <citation type="submission" date="2016-10" db="EMBL/GenBank/DDBJ databases">
        <authorList>
            <person name="Varghese N."/>
            <person name="Submissions S."/>
        </authorList>
    </citation>
    <scope>NUCLEOTIDE SEQUENCE [LARGE SCALE GENOMIC DNA]</scope>
    <source>
        <strain evidence="2">Nm69</strain>
    </source>
</reference>
<protein>
    <submittedName>
        <fullName evidence="1">Uncharacterized protein</fullName>
    </submittedName>
</protein>
<evidence type="ECO:0000313" key="1">
    <source>
        <dbReference type="EMBL" id="SFK92957.1"/>
    </source>
</evidence>
<keyword evidence="2" id="KW-1185">Reference proteome</keyword>
<evidence type="ECO:0000313" key="2">
    <source>
        <dbReference type="Proteomes" id="UP000199533"/>
    </source>
</evidence>
<proteinExistence type="predicted"/>